<dbReference type="SUPFAM" id="SSF51735">
    <property type="entry name" value="NAD(P)-binding Rossmann-fold domains"/>
    <property type="match status" value="1"/>
</dbReference>
<keyword evidence="10" id="KW-1185">Reference proteome</keyword>
<protein>
    <submittedName>
        <fullName evidence="8">Alcohol dehydrogenase</fullName>
    </submittedName>
</protein>
<reference evidence="10 11" key="1">
    <citation type="submission" date="2016-04" db="EMBL/GenBank/DDBJ databases">
        <title>Reclassification of Paraburkholderia panaciterrae (Farh et al. 2015) Dobritsa &amp; Samadpour 2016 as a later homotypic synonym of Paraburkholderia ginsengiterrae (Farh et al. 2015) Dobritsa &amp; Samadpour 2016.</title>
        <authorList>
            <person name="Dobritsa A.P."/>
            <person name="Kutumbaka K."/>
            <person name="Samadpour M."/>
        </authorList>
    </citation>
    <scope>NUCLEOTIDE SEQUENCE [LARGE SCALE GENOMIC DNA]</scope>
    <source>
        <strain evidence="8 11">DCY85</strain>
        <strain evidence="9 10">DCY85-1</strain>
    </source>
</reference>
<dbReference type="InterPro" id="IPR002328">
    <property type="entry name" value="ADH_Zn_CS"/>
</dbReference>
<dbReference type="SMART" id="SM00829">
    <property type="entry name" value="PKS_ER"/>
    <property type="match status" value="1"/>
</dbReference>
<dbReference type="InterPro" id="IPR013149">
    <property type="entry name" value="ADH-like_C"/>
</dbReference>
<evidence type="ECO:0000313" key="8">
    <source>
        <dbReference type="EMBL" id="OAJ57275.1"/>
    </source>
</evidence>
<dbReference type="Pfam" id="PF00107">
    <property type="entry name" value="ADH_zinc_N"/>
    <property type="match status" value="1"/>
</dbReference>
<dbReference type="GO" id="GO:0016616">
    <property type="term" value="F:oxidoreductase activity, acting on the CH-OH group of donors, NAD or NADP as acceptor"/>
    <property type="evidence" value="ECO:0007669"/>
    <property type="project" value="UniProtKB-ARBA"/>
</dbReference>
<evidence type="ECO:0000259" key="7">
    <source>
        <dbReference type="SMART" id="SM00829"/>
    </source>
</evidence>
<dbReference type="Gene3D" id="3.40.50.720">
    <property type="entry name" value="NAD(P)-binding Rossmann-like Domain"/>
    <property type="match status" value="1"/>
</dbReference>
<dbReference type="PANTHER" id="PTHR43350:SF2">
    <property type="entry name" value="GROES-LIKE ZINC-BINDING ALCOHOL DEHYDROGENASE FAMILY PROTEIN"/>
    <property type="match status" value="1"/>
</dbReference>
<sequence length="368" mass="38614">MTTLTSAAVLREPHGSFTLEQLVLDDPRPDEVLVKIVACGICQTDAHFRDQLMPIELPAVLGHEGAGVVERVGSAVTSVQPGDHVVLSFNSCGHCAACENDHPAYCDHLLSMNFSGVRADGTPGLADTHGTPVRGRFFGQSSFATFSLANENNVVKVPKDLPLAMLAPLGCGLQTGAAAVLHALDVPPDASIAIFGVGAVGLAAIMASRIARAATIVAIDVNAERLQLAQELGATHTINAGASDVAATLREISPRGVDFVLDTSGRKESLEAGLSALAILGKFGFVAFHPAAGAVLDASRLSAGQSLQGIIQGDATPQEFIPRMLDFYRQGMFPFEKLVRFYEPNEIGAAFADAARGATIKPVIRFEH</sequence>
<dbReference type="CDD" id="cd08278">
    <property type="entry name" value="benzyl_alcohol_DH"/>
    <property type="match status" value="1"/>
</dbReference>
<evidence type="ECO:0000313" key="9">
    <source>
        <dbReference type="EMBL" id="OAJ60945.1"/>
    </source>
</evidence>
<evidence type="ECO:0000313" key="10">
    <source>
        <dbReference type="Proteomes" id="UP000077961"/>
    </source>
</evidence>
<evidence type="ECO:0000256" key="1">
    <source>
        <dbReference type="ARBA" id="ARBA00001947"/>
    </source>
</evidence>
<dbReference type="InterPro" id="IPR020843">
    <property type="entry name" value="ER"/>
</dbReference>
<proteinExistence type="inferred from homology"/>
<dbReference type="PROSITE" id="PS00059">
    <property type="entry name" value="ADH_ZINC"/>
    <property type="match status" value="1"/>
</dbReference>
<evidence type="ECO:0000256" key="3">
    <source>
        <dbReference type="ARBA" id="ARBA00022723"/>
    </source>
</evidence>
<evidence type="ECO:0000256" key="5">
    <source>
        <dbReference type="ARBA" id="ARBA00023002"/>
    </source>
</evidence>
<dbReference type="GO" id="GO:0008270">
    <property type="term" value="F:zinc ion binding"/>
    <property type="evidence" value="ECO:0007669"/>
    <property type="project" value="InterPro"/>
</dbReference>
<dbReference type="PANTHER" id="PTHR43350">
    <property type="entry name" value="NAD-DEPENDENT ALCOHOL DEHYDROGENASE"/>
    <property type="match status" value="1"/>
</dbReference>
<dbReference type="InterPro" id="IPR036291">
    <property type="entry name" value="NAD(P)-bd_dom_sf"/>
</dbReference>
<dbReference type="RefSeq" id="WP_064266501.1">
    <property type="nucleotide sequence ID" value="NZ_LXJZ01000100.1"/>
</dbReference>
<keyword evidence="4 6" id="KW-0862">Zinc</keyword>
<comment type="caution">
    <text evidence="8">The sequence shown here is derived from an EMBL/GenBank/DDBJ whole genome shotgun (WGS) entry which is preliminary data.</text>
</comment>
<dbReference type="Gene3D" id="3.90.180.10">
    <property type="entry name" value="Medium-chain alcohol dehydrogenases, catalytic domain"/>
    <property type="match status" value="1"/>
</dbReference>
<evidence type="ECO:0000256" key="6">
    <source>
        <dbReference type="RuleBase" id="RU361277"/>
    </source>
</evidence>
<keyword evidence="3 6" id="KW-0479">Metal-binding</keyword>
<gene>
    <name evidence="9" type="ORF">A6V36_25155</name>
    <name evidence="8" type="ORF">A6V37_29445</name>
</gene>
<name>A0A1A9N5L4_9BURK</name>
<dbReference type="Proteomes" id="UP000077961">
    <property type="component" value="Unassembled WGS sequence"/>
</dbReference>
<keyword evidence="5" id="KW-0560">Oxidoreductase</keyword>
<dbReference type="InterPro" id="IPR013154">
    <property type="entry name" value="ADH-like_N"/>
</dbReference>
<evidence type="ECO:0000256" key="4">
    <source>
        <dbReference type="ARBA" id="ARBA00022833"/>
    </source>
</evidence>
<dbReference type="Proteomes" id="UP000078116">
    <property type="component" value="Unassembled WGS sequence"/>
</dbReference>
<dbReference type="OrthoDB" id="9770544at2"/>
<dbReference type="EMBL" id="LXJZ01000100">
    <property type="protein sequence ID" value="OAJ60945.1"/>
    <property type="molecule type" value="Genomic_DNA"/>
</dbReference>
<dbReference type="STRING" id="1462993.A6V36_25155"/>
<dbReference type="EMBL" id="LXKA01000328">
    <property type="protein sequence ID" value="OAJ57275.1"/>
    <property type="molecule type" value="Genomic_DNA"/>
</dbReference>
<comment type="similarity">
    <text evidence="2 6">Belongs to the zinc-containing alcohol dehydrogenase family.</text>
</comment>
<organism evidence="8 11">
    <name type="scientific">Paraburkholderia ginsengiterrae</name>
    <dbReference type="NCBI Taxonomy" id="1462993"/>
    <lineage>
        <taxon>Bacteria</taxon>
        <taxon>Pseudomonadati</taxon>
        <taxon>Pseudomonadota</taxon>
        <taxon>Betaproteobacteria</taxon>
        <taxon>Burkholderiales</taxon>
        <taxon>Burkholderiaceae</taxon>
        <taxon>Paraburkholderia</taxon>
    </lineage>
</organism>
<comment type="cofactor">
    <cofactor evidence="1 6">
        <name>Zn(2+)</name>
        <dbReference type="ChEBI" id="CHEBI:29105"/>
    </cofactor>
</comment>
<dbReference type="AlphaFoldDB" id="A0A1A9N5L4"/>
<evidence type="ECO:0000313" key="11">
    <source>
        <dbReference type="Proteomes" id="UP000078116"/>
    </source>
</evidence>
<dbReference type="InterPro" id="IPR011032">
    <property type="entry name" value="GroES-like_sf"/>
</dbReference>
<feature type="domain" description="Enoyl reductase (ER)" evidence="7">
    <location>
        <begin position="15"/>
        <end position="364"/>
    </location>
</feature>
<accession>A0A1A9N5L4</accession>
<dbReference type="Pfam" id="PF08240">
    <property type="entry name" value="ADH_N"/>
    <property type="match status" value="1"/>
</dbReference>
<evidence type="ECO:0000256" key="2">
    <source>
        <dbReference type="ARBA" id="ARBA00008072"/>
    </source>
</evidence>
<dbReference type="SUPFAM" id="SSF50129">
    <property type="entry name" value="GroES-like"/>
    <property type="match status" value="1"/>
</dbReference>